<evidence type="ECO:0000259" key="3">
    <source>
        <dbReference type="Pfam" id="PF13579"/>
    </source>
</evidence>
<name>W9ALB2_9BACI</name>
<dbReference type="Proteomes" id="UP000028863">
    <property type="component" value="Unassembled WGS sequence"/>
</dbReference>
<keyword evidence="1" id="KW-0808">Transferase</keyword>
<reference evidence="4" key="1">
    <citation type="submission" date="2014-03" db="EMBL/GenBank/DDBJ databases">
        <title>Draft genome sequencing of Oceanobacillus picturae strain S1 isolated from human gut.</title>
        <authorList>
            <person name="Croce O."/>
            <person name="Lagier J.C."/>
            <person name="Raoult D."/>
        </authorList>
    </citation>
    <scope>NUCLEOTIDE SEQUENCE [LARGE SCALE GENOMIC DNA]</scope>
    <source>
        <strain evidence="4">S1</strain>
    </source>
</reference>
<evidence type="ECO:0000259" key="2">
    <source>
        <dbReference type="Pfam" id="PF00534"/>
    </source>
</evidence>
<comment type="caution">
    <text evidence="4">The sequence shown here is derived from an EMBL/GenBank/DDBJ whole genome shotgun (WGS) entry which is preliminary data.</text>
</comment>
<reference evidence="4" key="2">
    <citation type="submission" date="2014-03" db="EMBL/GenBank/DDBJ databases">
        <authorList>
            <person name="Urmite Genomes"/>
        </authorList>
    </citation>
    <scope>NUCLEOTIDE SEQUENCE</scope>
    <source>
        <strain evidence="4">S1</strain>
    </source>
</reference>
<dbReference type="SUPFAM" id="SSF53756">
    <property type="entry name" value="UDP-Glycosyltransferase/glycogen phosphorylase"/>
    <property type="match status" value="1"/>
</dbReference>
<accession>W9ALB2</accession>
<evidence type="ECO:0000256" key="1">
    <source>
        <dbReference type="ARBA" id="ARBA00022679"/>
    </source>
</evidence>
<dbReference type="eggNOG" id="COG0438">
    <property type="taxonomic scope" value="Bacteria"/>
</dbReference>
<dbReference type="InterPro" id="IPR028098">
    <property type="entry name" value="Glyco_trans_4-like_N"/>
</dbReference>
<dbReference type="GO" id="GO:0009103">
    <property type="term" value="P:lipopolysaccharide biosynthetic process"/>
    <property type="evidence" value="ECO:0007669"/>
    <property type="project" value="TreeGrafter"/>
</dbReference>
<dbReference type="CDD" id="cd03794">
    <property type="entry name" value="GT4_WbuB-like"/>
    <property type="match status" value="1"/>
</dbReference>
<proteinExistence type="predicted"/>
<sequence>MWVIKIMEEKNNNKNVWVFHHYATPPTMNGFTRPYNFAINMNDENVKTTVFAASYLHFSDVNLISDKRLYTVEDHSDVSFVFVNTPSSAKSTIARIKNMATYYKKLFSVAKRISEKYGKPDVIIASSPHPLAMVAGIKIAKKLNVPCICEIRDLWPETIFAFGKTKENSILGKLLIAGEHWIYKRADGLVFLKEGDTDYLRDRNWTTEQGGEIDLNKCHYINNGVDIAAFNSQIEKNILQDQDLLSGKFNVVYTGAIRPINNVGNILDAARLLKGKTNIQFLIYGDGNQLDSLKKRVKEEGLTNVKMKGYVDKKYIPYVLSNSSVNILNYSQTKYNWSRGNSSNKLFEYMASGKPIISTVQMGYSPLEKYNCGLSLTRDTPEDLANNIMQIYNLPNETYYEMSQNAKIGAKEFDYKVLTQKLETVMEKVIS</sequence>
<feature type="domain" description="Glycosyltransferase subfamily 4-like N-terminal" evidence="3">
    <location>
        <begin position="106"/>
        <end position="204"/>
    </location>
</feature>
<dbReference type="AlphaFoldDB" id="W9ALB2"/>
<dbReference type="EMBL" id="CCAX010000001">
    <property type="protein sequence ID" value="CDO03677.1"/>
    <property type="molecule type" value="Genomic_DNA"/>
</dbReference>
<dbReference type="Pfam" id="PF13579">
    <property type="entry name" value="Glyco_trans_4_4"/>
    <property type="match status" value="1"/>
</dbReference>
<dbReference type="Gene3D" id="3.40.50.2000">
    <property type="entry name" value="Glycogen Phosphorylase B"/>
    <property type="match status" value="2"/>
</dbReference>
<feature type="domain" description="Glycosyl transferase family 1" evidence="2">
    <location>
        <begin position="242"/>
        <end position="407"/>
    </location>
</feature>
<keyword evidence="5" id="KW-1185">Reference proteome</keyword>
<dbReference type="STRING" id="171693.BN988_02195"/>
<dbReference type="PANTHER" id="PTHR46401:SF2">
    <property type="entry name" value="GLYCOSYLTRANSFERASE WBBK-RELATED"/>
    <property type="match status" value="1"/>
</dbReference>
<dbReference type="GO" id="GO:0016757">
    <property type="term" value="F:glycosyltransferase activity"/>
    <property type="evidence" value="ECO:0007669"/>
    <property type="project" value="InterPro"/>
</dbReference>
<gene>
    <name evidence="4" type="primary">tuaH</name>
    <name evidence="4" type="ORF">BN988_02195</name>
</gene>
<organism evidence="4 5">
    <name type="scientific">Oceanobacillus picturae</name>
    <dbReference type="NCBI Taxonomy" id="171693"/>
    <lineage>
        <taxon>Bacteria</taxon>
        <taxon>Bacillati</taxon>
        <taxon>Bacillota</taxon>
        <taxon>Bacilli</taxon>
        <taxon>Bacillales</taxon>
        <taxon>Bacillaceae</taxon>
        <taxon>Oceanobacillus</taxon>
    </lineage>
</organism>
<dbReference type="Pfam" id="PF00534">
    <property type="entry name" value="Glycos_transf_1"/>
    <property type="match status" value="1"/>
</dbReference>
<dbReference type="InterPro" id="IPR001296">
    <property type="entry name" value="Glyco_trans_1"/>
</dbReference>
<evidence type="ECO:0000313" key="4">
    <source>
        <dbReference type="EMBL" id="CDO03677.1"/>
    </source>
</evidence>
<evidence type="ECO:0000313" key="5">
    <source>
        <dbReference type="Proteomes" id="UP000028863"/>
    </source>
</evidence>
<dbReference type="PANTHER" id="PTHR46401">
    <property type="entry name" value="GLYCOSYLTRANSFERASE WBBK-RELATED"/>
    <property type="match status" value="1"/>
</dbReference>
<protein>
    <submittedName>
        <fullName evidence="4">Teichuronic acid biosynthesis glycosyltransferase TuaH</fullName>
    </submittedName>
</protein>